<dbReference type="InterPro" id="IPR000843">
    <property type="entry name" value="HTH_LacI"/>
</dbReference>
<dbReference type="InterPro" id="IPR010982">
    <property type="entry name" value="Lambda_DNA-bd_dom_sf"/>
</dbReference>
<dbReference type="PROSITE" id="PS00356">
    <property type="entry name" value="HTH_LACI_1"/>
    <property type="match status" value="1"/>
</dbReference>
<dbReference type="Gene3D" id="1.10.260.40">
    <property type="entry name" value="lambda repressor-like DNA-binding domains"/>
    <property type="match status" value="1"/>
</dbReference>
<protein>
    <submittedName>
        <fullName evidence="5">LacI family DNA-binding transcriptional regulator</fullName>
    </submittedName>
</protein>
<dbReference type="CDD" id="cd01392">
    <property type="entry name" value="HTH_LacI"/>
    <property type="match status" value="1"/>
</dbReference>
<evidence type="ECO:0000256" key="2">
    <source>
        <dbReference type="ARBA" id="ARBA00023125"/>
    </source>
</evidence>
<dbReference type="PROSITE" id="PS50932">
    <property type="entry name" value="HTH_LACI_2"/>
    <property type="match status" value="1"/>
</dbReference>
<dbReference type="PANTHER" id="PTHR30146:SF109">
    <property type="entry name" value="HTH-TYPE TRANSCRIPTIONAL REGULATOR GALS"/>
    <property type="match status" value="1"/>
</dbReference>
<dbReference type="Proteomes" id="UP001596512">
    <property type="component" value="Unassembled WGS sequence"/>
</dbReference>
<dbReference type="SUPFAM" id="SSF47413">
    <property type="entry name" value="lambda repressor-like DNA-binding domains"/>
    <property type="match status" value="1"/>
</dbReference>
<dbReference type="SMART" id="SM00354">
    <property type="entry name" value="HTH_LACI"/>
    <property type="match status" value="1"/>
</dbReference>
<reference evidence="6" key="1">
    <citation type="journal article" date="2019" name="Int. J. Syst. Evol. Microbiol.">
        <title>The Global Catalogue of Microorganisms (GCM) 10K type strain sequencing project: providing services to taxonomists for standard genome sequencing and annotation.</title>
        <authorList>
            <consortium name="The Broad Institute Genomics Platform"/>
            <consortium name="The Broad Institute Genome Sequencing Center for Infectious Disease"/>
            <person name="Wu L."/>
            <person name="Ma J."/>
        </authorList>
    </citation>
    <scope>NUCLEOTIDE SEQUENCE [LARGE SCALE GENOMIC DNA]</scope>
    <source>
        <strain evidence="6">JCM 17695</strain>
    </source>
</reference>
<comment type="caution">
    <text evidence="5">The sequence shown here is derived from an EMBL/GenBank/DDBJ whole genome shotgun (WGS) entry which is preliminary data.</text>
</comment>
<sequence length="352" mass="37875">MTSVDPVAGAPARRGPRMRDVAALAGVGIKTVSRVVNNEPGVSPDLAARVRRAVEQLGYRPNLGASSLRRADGKTAAIALVLENIANPFSAAVHRAVEDVARERGVLVFAGSLDEDPRRERDLVQAFTMRRADGLIIAPASDDQGYLYDDVVRTQTPVVFVDRPPHGLRADAVLATNAEGAAAAVHHLADAGHERIAYLGDYVRIPTAADRFRGYREAMVDRGLRVRAEHVAHDLHSAEAAERAVRAMLALDDPPTALFSSQNLVTIAAVRALRALGRQHAVALVGFDDFPVADLLDPGVTVVAQDPAAIGRTAAELLFRRLDGERWEPRQHRVETRLIARGSGELRPAVAS</sequence>
<dbReference type="PANTHER" id="PTHR30146">
    <property type="entry name" value="LACI-RELATED TRANSCRIPTIONAL REPRESSOR"/>
    <property type="match status" value="1"/>
</dbReference>
<evidence type="ECO:0000313" key="5">
    <source>
        <dbReference type="EMBL" id="MFC7616382.1"/>
    </source>
</evidence>
<name>A0ABW2TTY6_9PSEU</name>
<dbReference type="InterPro" id="IPR046335">
    <property type="entry name" value="LacI/GalR-like_sensor"/>
</dbReference>
<gene>
    <name evidence="5" type="ORF">ACFQV2_25840</name>
</gene>
<evidence type="ECO:0000259" key="4">
    <source>
        <dbReference type="PROSITE" id="PS50932"/>
    </source>
</evidence>
<dbReference type="EMBL" id="JBHTEY010000004">
    <property type="protein sequence ID" value="MFC7616382.1"/>
    <property type="molecule type" value="Genomic_DNA"/>
</dbReference>
<evidence type="ECO:0000256" key="3">
    <source>
        <dbReference type="ARBA" id="ARBA00023163"/>
    </source>
</evidence>
<proteinExistence type="predicted"/>
<dbReference type="Pfam" id="PF13377">
    <property type="entry name" value="Peripla_BP_3"/>
    <property type="match status" value="1"/>
</dbReference>
<keyword evidence="6" id="KW-1185">Reference proteome</keyword>
<feature type="domain" description="HTH lacI-type" evidence="4">
    <location>
        <begin position="16"/>
        <end position="70"/>
    </location>
</feature>
<evidence type="ECO:0000256" key="1">
    <source>
        <dbReference type="ARBA" id="ARBA00023015"/>
    </source>
</evidence>
<accession>A0ABW2TTY6</accession>
<dbReference type="Pfam" id="PF00356">
    <property type="entry name" value="LacI"/>
    <property type="match status" value="1"/>
</dbReference>
<keyword evidence="3" id="KW-0804">Transcription</keyword>
<dbReference type="InterPro" id="IPR028082">
    <property type="entry name" value="Peripla_BP_I"/>
</dbReference>
<dbReference type="SUPFAM" id="SSF53822">
    <property type="entry name" value="Periplasmic binding protein-like I"/>
    <property type="match status" value="1"/>
</dbReference>
<keyword evidence="2 5" id="KW-0238">DNA-binding</keyword>
<keyword evidence="1" id="KW-0805">Transcription regulation</keyword>
<dbReference type="Gene3D" id="3.40.50.2300">
    <property type="match status" value="2"/>
</dbReference>
<evidence type="ECO:0000313" key="6">
    <source>
        <dbReference type="Proteomes" id="UP001596512"/>
    </source>
</evidence>
<organism evidence="5 6">
    <name type="scientific">Actinokineospora soli</name>
    <dbReference type="NCBI Taxonomy" id="1048753"/>
    <lineage>
        <taxon>Bacteria</taxon>
        <taxon>Bacillati</taxon>
        <taxon>Actinomycetota</taxon>
        <taxon>Actinomycetes</taxon>
        <taxon>Pseudonocardiales</taxon>
        <taxon>Pseudonocardiaceae</taxon>
        <taxon>Actinokineospora</taxon>
    </lineage>
</organism>
<dbReference type="GO" id="GO:0003677">
    <property type="term" value="F:DNA binding"/>
    <property type="evidence" value="ECO:0007669"/>
    <property type="project" value="UniProtKB-KW"/>
</dbReference>